<dbReference type="EMBL" id="QJKJ01007937">
    <property type="protein sequence ID" value="RDX81420.1"/>
    <property type="molecule type" value="Genomic_DNA"/>
</dbReference>
<dbReference type="InterPro" id="IPR021109">
    <property type="entry name" value="Peptidase_aspartic_dom_sf"/>
</dbReference>
<proteinExistence type="predicted"/>
<evidence type="ECO:0000313" key="1">
    <source>
        <dbReference type="EMBL" id="RDX81420.1"/>
    </source>
</evidence>
<comment type="caution">
    <text evidence="1">The sequence shown here is derived from an EMBL/GenBank/DDBJ whole genome shotgun (WGS) entry which is preliminary data.</text>
</comment>
<feature type="non-terminal residue" evidence="1">
    <location>
        <position position="1"/>
    </location>
</feature>
<dbReference type="OrthoDB" id="1747743at2759"/>
<gene>
    <name evidence="1" type="ORF">CR513_37901</name>
</gene>
<evidence type="ECO:0000313" key="2">
    <source>
        <dbReference type="Proteomes" id="UP000257109"/>
    </source>
</evidence>
<protein>
    <submittedName>
        <fullName evidence="1">Uncharacterized protein</fullName>
    </submittedName>
</protein>
<dbReference type="PANTHER" id="PTHR35046">
    <property type="entry name" value="ZINC KNUCKLE (CCHC-TYPE) FAMILY PROTEIN"/>
    <property type="match status" value="1"/>
</dbReference>
<dbReference type="Gene3D" id="2.40.70.10">
    <property type="entry name" value="Acid Proteases"/>
    <property type="match status" value="1"/>
</dbReference>
<name>A0A371FTE8_MUCPR</name>
<keyword evidence="2" id="KW-1185">Reference proteome</keyword>
<dbReference type="AlphaFoldDB" id="A0A371FTE8"/>
<reference evidence="1" key="1">
    <citation type="submission" date="2018-05" db="EMBL/GenBank/DDBJ databases">
        <title>Draft genome of Mucuna pruriens seed.</title>
        <authorList>
            <person name="Nnadi N.E."/>
            <person name="Vos R."/>
            <person name="Hasami M.H."/>
            <person name="Devisetty U.K."/>
            <person name="Aguiy J.C."/>
        </authorList>
    </citation>
    <scope>NUCLEOTIDE SEQUENCE [LARGE SCALE GENOMIC DNA]</scope>
    <source>
        <strain evidence="1">JCA_2017</strain>
    </source>
</reference>
<dbReference type="Proteomes" id="UP000257109">
    <property type="component" value="Unassembled WGS sequence"/>
</dbReference>
<organism evidence="1 2">
    <name type="scientific">Mucuna pruriens</name>
    <name type="common">Velvet bean</name>
    <name type="synonym">Dolichos pruriens</name>
    <dbReference type="NCBI Taxonomy" id="157652"/>
    <lineage>
        <taxon>Eukaryota</taxon>
        <taxon>Viridiplantae</taxon>
        <taxon>Streptophyta</taxon>
        <taxon>Embryophyta</taxon>
        <taxon>Tracheophyta</taxon>
        <taxon>Spermatophyta</taxon>
        <taxon>Magnoliopsida</taxon>
        <taxon>eudicotyledons</taxon>
        <taxon>Gunneridae</taxon>
        <taxon>Pentapetalae</taxon>
        <taxon>rosids</taxon>
        <taxon>fabids</taxon>
        <taxon>Fabales</taxon>
        <taxon>Fabaceae</taxon>
        <taxon>Papilionoideae</taxon>
        <taxon>50 kb inversion clade</taxon>
        <taxon>NPAAA clade</taxon>
        <taxon>indigoferoid/millettioid clade</taxon>
        <taxon>Phaseoleae</taxon>
        <taxon>Mucuna</taxon>
    </lineage>
</organism>
<sequence length="115" mass="12920">MSKQEDYGLEKKLRLRVRVSKSQLPLVRCLVLGKLCSIIIDGMSSINVASLRLVEKLGIPTLPPPKPHKLQRLNEKGEIVVDKQVLMAFTLASYKDEVMCDVVSMEEAYILLGRP</sequence>
<dbReference type="PANTHER" id="PTHR35046:SF26">
    <property type="entry name" value="RNA-DIRECTED DNA POLYMERASE"/>
    <property type="match status" value="1"/>
</dbReference>
<dbReference type="CDD" id="cd00303">
    <property type="entry name" value="retropepsin_like"/>
    <property type="match status" value="1"/>
</dbReference>
<accession>A0A371FTE8</accession>